<evidence type="ECO:0000313" key="2">
    <source>
        <dbReference type="EMBL" id="KRN26019.1"/>
    </source>
</evidence>
<dbReference type="AlphaFoldDB" id="A0A0R2FC75"/>
<evidence type="ECO:0000313" key="3">
    <source>
        <dbReference type="Proteomes" id="UP000051442"/>
    </source>
</evidence>
<proteinExistence type="predicted"/>
<comment type="caution">
    <text evidence="2">The sequence shown here is derived from an EMBL/GenBank/DDBJ whole genome shotgun (WGS) entry which is preliminary data.</text>
</comment>
<dbReference type="RefSeq" id="WP_054732463.1">
    <property type="nucleotide sequence ID" value="NZ_AYZM01000050.1"/>
</dbReference>
<dbReference type="STRING" id="1423804.FD14_GL000018"/>
<accession>A0A0R2FC75</accession>
<keyword evidence="3" id="KW-1185">Reference proteome</keyword>
<sequence length="161" mass="17598">MQIKSIIGLALTSAVLGLGISSVNSNQAQAKTTGTTPTAIRGTFYRYNGAHTWSKIKVAAHSAYIQNPGESAFKIKSTSKSNAHKLAYSGKLTGKKYFTLQATIKASYLSPFPELGFRLTSRKIKGHSYKVLRGYQGGYGFDYIKGKKISRDYSHRADGSY</sequence>
<reference evidence="2 3" key="1">
    <citation type="journal article" date="2015" name="Genome Announc.">
        <title>Expanding the biotechnology potential of lactobacilli through comparative genomics of 213 strains and associated genera.</title>
        <authorList>
            <person name="Sun Z."/>
            <person name="Harris H.M."/>
            <person name="McCann A."/>
            <person name="Guo C."/>
            <person name="Argimon S."/>
            <person name="Zhang W."/>
            <person name="Yang X."/>
            <person name="Jeffery I.B."/>
            <person name="Cooney J.C."/>
            <person name="Kagawa T.F."/>
            <person name="Liu W."/>
            <person name="Song Y."/>
            <person name="Salvetti E."/>
            <person name="Wrobel A."/>
            <person name="Rasinkangas P."/>
            <person name="Parkhill J."/>
            <person name="Rea M.C."/>
            <person name="O'Sullivan O."/>
            <person name="Ritari J."/>
            <person name="Douillard F.P."/>
            <person name="Paul Ross R."/>
            <person name="Yang R."/>
            <person name="Briner A.E."/>
            <person name="Felis G.E."/>
            <person name="de Vos W.M."/>
            <person name="Barrangou R."/>
            <person name="Klaenhammer T.R."/>
            <person name="Caufield P.W."/>
            <person name="Cui Y."/>
            <person name="Zhang H."/>
            <person name="O'Toole P.W."/>
        </authorList>
    </citation>
    <scope>NUCLEOTIDE SEQUENCE [LARGE SCALE GENOMIC DNA]</scope>
    <source>
        <strain evidence="2 3">DSM 23365</strain>
    </source>
</reference>
<organism evidence="2 3">
    <name type="scientific">Secundilactobacillus similis DSM 23365 = JCM 2765</name>
    <dbReference type="NCBI Taxonomy" id="1423804"/>
    <lineage>
        <taxon>Bacteria</taxon>
        <taxon>Bacillati</taxon>
        <taxon>Bacillota</taxon>
        <taxon>Bacilli</taxon>
        <taxon>Lactobacillales</taxon>
        <taxon>Lactobacillaceae</taxon>
        <taxon>Secundilactobacillus</taxon>
    </lineage>
</organism>
<name>A0A0R2FC75_9LACO</name>
<keyword evidence="1" id="KW-0732">Signal</keyword>
<feature type="chain" id="PRO_5006416900" evidence="1">
    <location>
        <begin position="31"/>
        <end position="161"/>
    </location>
</feature>
<protein>
    <submittedName>
        <fullName evidence="2">Uncharacterized protein</fullName>
    </submittedName>
</protein>
<dbReference type="PATRIC" id="fig|1423804.4.peg.20"/>
<gene>
    <name evidence="2" type="ORF">FD14_GL000018</name>
</gene>
<evidence type="ECO:0000256" key="1">
    <source>
        <dbReference type="SAM" id="SignalP"/>
    </source>
</evidence>
<dbReference type="Proteomes" id="UP000051442">
    <property type="component" value="Unassembled WGS sequence"/>
</dbReference>
<dbReference type="EMBL" id="AYZM01000050">
    <property type="protein sequence ID" value="KRN26019.1"/>
    <property type="molecule type" value="Genomic_DNA"/>
</dbReference>
<dbReference type="OrthoDB" id="2297645at2"/>
<feature type="signal peptide" evidence="1">
    <location>
        <begin position="1"/>
        <end position="30"/>
    </location>
</feature>